<dbReference type="GO" id="GO:0005737">
    <property type="term" value="C:cytoplasm"/>
    <property type="evidence" value="ECO:0007669"/>
    <property type="project" value="TreeGrafter"/>
</dbReference>
<evidence type="ECO:0000313" key="3">
    <source>
        <dbReference type="Proteomes" id="UP000315364"/>
    </source>
</evidence>
<dbReference type="PANTHER" id="PTHR42850:SF4">
    <property type="entry name" value="ZINC-DEPENDENT ENDOPOLYPHOSPHATASE"/>
    <property type="match status" value="1"/>
</dbReference>
<evidence type="ECO:0000313" key="2">
    <source>
        <dbReference type="EMBL" id="QDZ10708.1"/>
    </source>
</evidence>
<dbReference type="GO" id="GO:0008803">
    <property type="term" value="F:bis(5'-nucleosyl)-tetraphosphatase (symmetrical) activity"/>
    <property type="evidence" value="ECO:0007669"/>
    <property type="project" value="TreeGrafter"/>
</dbReference>
<keyword evidence="3" id="KW-1185">Reference proteome</keyword>
<dbReference type="InterPro" id="IPR050126">
    <property type="entry name" value="Ap4A_hydrolase"/>
</dbReference>
<dbReference type="KEGG" id="dea:FPZ08_08050"/>
<gene>
    <name evidence="2" type="ORF">FPZ08_08050</name>
</gene>
<organism evidence="2 3">
    <name type="scientific">Devosia ginsengisoli</name>
    <dbReference type="NCBI Taxonomy" id="400770"/>
    <lineage>
        <taxon>Bacteria</taxon>
        <taxon>Pseudomonadati</taxon>
        <taxon>Pseudomonadota</taxon>
        <taxon>Alphaproteobacteria</taxon>
        <taxon>Hyphomicrobiales</taxon>
        <taxon>Devosiaceae</taxon>
        <taxon>Devosia</taxon>
    </lineage>
</organism>
<dbReference type="OrthoDB" id="9807890at2"/>
<dbReference type="AlphaFoldDB" id="A0A5B8LR42"/>
<proteinExistence type="predicted"/>
<dbReference type="Gene3D" id="3.60.21.10">
    <property type="match status" value="1"/>
</dbReference>
<dbReference type="GO" id="GO:0016791">
    <property type="term" value="F:phosphatase activity"/>
    <property type="evidence" value="ECO:0007669"/>
    <property type="project" value="TreeGrafter"/>
</dbReference>
<dbReference type="GO" id="GO:0110154">
    <property type="term" value="P:RNA decapping"/>
    <property type="evidence" value="ECO:0007669"/>
    <property type="project" value="TreeGrafter"/>
</dbReference>
<dbReference type="EMBL" id="CP042304">
    <property type="protein sequence ID" value="QDZ10708.1"/>
    <property type="molecule type" value="Genomic_DNA"/>
</dbReference>
<reference evidence="2 3" key="1">
    <citation type="submission" date="2019-07" db="EMBL/GenBank/DDBJ databases">
        <title>Full genome sequence of Devosia sp. Gsoil 520.</title>
        <authorList>
            <person name="Im W.-T."/>
        </authorList>
    </citation>
    <scope>NUCLEOTIDE SEQUENCE [LARGE SCALE GENOMIC DNA]</scope>
    <source>
        <strain evidence="2 3">Gsoil 520</strain>
    </source>
</reference>
<accession>A0A5B8LR42</accession>
<dbReference type="InterPro" id="IPR004843">
    <property type="entry name" value="Calcineurin-like_PHP"/>
</dbReference>
<dbReference type="SUPFAM" id="SSF56300">
    <property type="entry name" value="Metallo-dependent phosphatases"/>
    <property type="match status" value="1"/>
</dbReference>
<feature type="domain" description="Calcineurin-like phosphoesterase" evidence="1">
    <location>
        <begin position="89"/>
        <end position="278"/>
    </location>
</feature>
<dbReference type="PANTHER" id="PTHR42850">
    <property type="entry name" value="METALLOPHOSPHOESTERASE"/>
    <property type="match status" value="1"/>
</dbReference>
<dbReference type="Pfam" id="PF00149">
    <property type="entry name" value="Metallophos"/>
    <property type="match status" value="1"/>
</dbReference>
<name>A0A5B8LR42_9HYPH</name>
<dbReference type="CDD" id="cd00144">
    <property type="entry name" value="MPP_PPP_family"/>
    <property type="match status" value="1"/>
</dbReference>
<dbReference type="InterPro" id="IPR029052">
    <property type="entry name" value="Metallo-depent_PP-like"/>
</dbReference>
<protein>
    <submittedName>
        <fullName evidence="2">Serine/threonine protein phosphatase</fullName>
    </submittedName>
</protein>
<evidence type="ECO:0000259" key="1">
    <source>
        <dbReference type="Pfam" id="PF00149"/>
    </source>
</evidence>
<sequence length="322" mass="34625">MGTWKARPLPWAFWPWVACIHWSISASKFRPIPSSSSLCWQRARHRQSTSRQAGKPLALGVFLRSILGGRPPAPSARAHLSASDLPAAIYAVGDIHGCLPLLHLLHEHIYADAAGIAGEKWLVYLGDYVDRGPNSAGVLDALLAPPPAGFRRIALPGNHEVMMLNFLERPARNASWLQFGGPETLASYGLDVKSLLALPERQRIAHLQSHIPEEHVDFLAGLPLTLSAPGLVFVHAGLRSGIAVAAQAEDDALWIRGDFFSAPPREGLLVVHGHTPARDPVVAQGRICVDTGAFATGLLTAVKITASEPPQFISVAMPTTPL</sequence>
<dbReference type="Proteomes" id="UP000315364">
    <property type="component" value="Chromosome"/>
</dbReference>